<dbReference type="Proteomes" id="UP000002549">
    <property type="component" value="Segment"/>
</dbReference>
<dbReference type="EMBL" id="AY357582">
    <property type="protein sequence ID" value="AAQ63356.2"/>
    <property type="molecule type" value="Genomic_DNA"/>
</dbReference>
<organism evidence="1 2">
    <name type="scientific">Burkholderia phage BcepNazgul</name>
    <dbReference type="NCBI Taxonomy" id="242861"/>
    <lineage>
        <taxon>Viruses</taxon>
        <taxon>Duplodnaviria</taxon>
        <taxon>Heunggongvirae</taxon>
        <taxon>Uroviricota</taxon>
        <taxon>Caudoviricetes</taxon>
        <taxon>Casjensviridae</taxon>
        <taxon>Nazgulvirus</taxon>
        <taxon>Nazgulvirus bcepnazgul</taxon>
        <taxon>Burkholderia virus BcepNazgul</taxon>
    </lineage>
</organism>
<name>Q6UYI5_9CAUD</name>
<accession>Q6UYI5</accession>
<dbReference type="GeneID" id="2559626"/>
<dbReference type="KEGG" id="vg:2559626"/>
<proteinExistence type="predicted"/>
<dbReference type="RefSeq" id="NP_918989.2">
    <property type="nucleotide sequence ID" value="NC_005091.2"/>
</dbReference>
<evidence type="ECO:0000313" key="2">
    <source>
        <dbReference type="Proteomes" id="UP000002549"/>
    </source>
</evidence>
<evidence type="ECO:0000313" key="1">
    <source>
        <dbReference type="EMBL" id="AAQ63356.2"/>
    </source>
</evidence>
<dbReference type="OrthoDB" id="14526at10239"/>
<gene>
    <name evidence="1" type="ORF">Nazgul56</name>
</gene>
<sequence length="118" mass="13156">MVGDFAALKALVRQTVHDTLAVSALYADPVTGAQTPLTARFHTKMALVGDLDREGYARMVEGINYLVFNKPEVTSLGITLQRDGSVTFPDYGFTFRLDVEDDTDNFVDIKWSVERVRP</sequence>
<protein>
    <submittedName>
        <fullName evidence="1">Uncharacterized protein</fullName>
    </submittedName>
</protein>
<reference evidence="1" key="1">
    <citation type="submission" date="2006-02" db="EMBL/GenBank/DDBJ databases">
        <title>Complete nucleotide sequence of BcepNazgul, a novel soil phage of Burkholderia cepacia genomovar VII.</title>
        <authorList>
            <person name="Summer E.J."/>
            <person name="Peek M.L."/>
            <person name="Haliburton J.R."/>
            <person name="Hall E."/>
            <person name="Heusinkveld K."/>
            <person name="Simser J."/>
            <person name="No E.G."/>
            <person name="Gonzalez C.F."/>
            <person name="Young R.F."/>
        </authorList>
    </citation>
    <scope>NUCLEOTIDE SEQUENCE [LARGE SCALE GENOMIC DNA]</scope>
</reference>
<keyword evidence="2" id="KW-1185">Reference proteome</keyword>